<accession>A0A9R0JFZ2</accession>
<evidence type="ECO:0000313" key="2">
    <source>
        <dbReference type="RefSeq" id="XP_021866238.1"/>
    </source>
</evidence>
<dbReference type="GeneID" id="110804946"/>
<name>A0A9R0JFZ2_SPIOL</name>
<dbReference type="AlphaFoldDB" id="A0A9R0JFZ2"/>
<evidence type="ECO:0000313" key="1">
    <source>
        <dbReference type="Proteomes" id="UP000813463"/>
    </source>
</evidence>
<dbReference type="KEGG" id="soe:110804946"/>
<organism evidence="1 2">
    <name type="scientific">Spinacia oleracea</name>
    <name type="common">Spinach</name>
    <dbReference type="NCBI Taxonomy" id="3562"/>
    <lineage>
        <taxon>Eukaryota</taxon>
        <taxon>Viridiplantae</taxon>
        <taxon>Streptophyta</taxon>
        <taxon>Embryophyta</taxon>
        <taxon>Tracheophyta</taxon>
        <taxon>Spermatophyta</taxon>
        <taxon>Magnoliopsida</taxon>
        <taxon>eudicotyledons</taxon>
        <taxon>Gunneridae</taxon>
        <taxon>Pentapetalae</taxon>
        <taxon>Caryophyllales</taxon>
        <taxon>Chenopodiaceae</taxon>
        <taxon>Chenopodioideae</taxon>
        <taxon>Anserineae</taxon>
        <taxon>Spinacia</taxon>
    </lineage>
</organism>
<protein>
    <submittedName>
        <fullName evidence="2">Uncharacterized protein</fullName>
    </submittedName>
</protein>
<proteinExistence type="predicted"/>
<sequence length="124" mass="14346">MVSNVRILGGENISILNFICILEIEKDNGEEFHMWYQPVIPLAVEAPSITPKKMDSRLMVEGHRTVGDCRLQYLSSFFCNLGLVTLEEWIMNLRVEVGMRFHGYEMEIEPPWNETPFKKGPSKQ</sequence>
<reference evidence="2" key="2">
    <citation type="submission" date="2025-08" db="UniProtKB">
        <authorList>
            <consortium name="RefSeq"/>
        </authorList>
    </citation>
    <scope>IDENTIFICATION</scope>
    <source>
        <tissue evidence="2">Leaf</tissue>
    </source>
</reference>
<dbReference type="RefSeq" id="XP_021866238.1">
    <property type="nucleotide sequence ID" value="XM_022010546.2"/>
</dbReference>
<gene>
    <name evidence="2" type="primary">LOC110804946</name>
</gene>
<reference evidence="1" key="1">
    <citation type="journal article" date="2021" name="Nat. Commun.">
        <title>Genomic analyses provide insights into spinach domestication and the genetic basis of agronomic traits.</title>
        <authorList>
            <person name="Cai X."/>
            <person name="Sun X."/>
            <person name="Xu C."/>
            <person name="Sun H."/>
            <person name="Wang X."/>
            <person name="Ge C."/>
            <person name="Zhang Z."/>
            <person name="Wang Q."/>
            <person name="Fei Z."/>
            <person name="Jiao C."/>
            <person name="Wang Q."/>
        </authorList>
    </citation>
    <scope>NUCLEOTIDE SEQUENCE [LARGE SCALE GENOMIC DNA]</scope>
    <source>
        <strain evidence="1">cv. Varoflay</strain>
    </source>
</reference>
<keyword evidence="1" id="KW-1185">Reference proteome</keyword>
<dbReference type="Proteomes" id="UP000813463">
    <property type="component" value="Chromosome 5"/>
</dbReference>